<dbReference type="AlphaFoldDB" id="A0ABD5PH30"/>
<feature type="transmembrane region" description="Helical" evidence="1">
    <location>
        <begin position="110"/>
        <end position="131"/>
    </location>
</feature>
<evidence type="ECO:0000313" key="3">
    <source>
        <dbReference type="Proteomes" id="UP001595921"/>
    </source>
</evidence>
<reference evidence="2 3" key="1">
    <citation type="journal article" date="2019" name="Int. J. Syst. Evol. Microbiol.">
        <title>The Global Catalogue of Microorganisms (GCM) 10K type strain sequencing project: providing services to taxonomists for standard genome sequencing and annotation.</title>
        <authorList>
            <consortium name="The Broad Institute Genomics Platform"/>
            <consortium name="The Broad Institute Genome Sequencing Center for Infectious Disease"/>
            <person name="Wu L."/>
            <person name="Ma J."/>
        </authorList>
    </citation>
    <scope>NUCLEOTIDE SEQUENCE [LARGE SCALE GENOMIC DNA]</scope>
    <source>
        <strain evidence="2 3">CGMCC 1.12553</strain>
    </source>
</reference>
<keyword evidence="1" id="KW-0812">Transmembrane</keyword>
<proteinExistence type="predicted"/>
<keyword evidence="1" id="KW-1133">Transmembrane helix</keyword>
<gene>
    <name evidence="2" type="ORF">ACFO0N_18540</name>
</gene>
<feature type="transmembrane region" description="Helical" evidence="1">
    <location>
        <begin position="51"/>
        <end position="70"/>
    </location>
</feature>
<dbReference type="EMBL" id="JBHSDS010000009">
    <property type="protein sequence ID" value="MFC4359950.1"/>
    <property type="molecule type" value="Genomic_DNA"/>
</dbReference>
<keyword evidence="3" id="KW-1185">Reference proteome</keyword>
<feature type="transmembrane region" description="Helical" evidence="1">
    <location>
        <begin position="77"/>
        <end position="98"/>
    </location>
</feature>
<name>A0ABD5PH30_9EURY</name>
<protein>
    <submittedName>
        <fullName evidence="2">Uncharacterized protein</fullName>
    </submittedName>
</protein>
<sequence length="142" mass="14597">MARPQFSTGLSVRVVGAALVFVGALLPWLRVTADPAGTAGLADHAGLQTGLHFRAVVVLPLVVTALVYVVHRPSESWSRMLGSAAGLGALVLVGFYWLDNVGSTFDPGPGMAVTVLGAALLVLATTSPELFSEAKERLSGSG</sequence>
<keyword evidence="1" id="KW-0472">Membrane</keyword>
<feature type="transmembrane region" description="Helical" evidence="1">
    <location>
        <begin position="12"/>
        <end position="31"/>
    </location>
</feature>
<evidence type="ECO:0000313" key="2">
    <source>
        <dbReference type="EMBL" id="MFC4359950.1"/>
    </source>
</evidence>
<dbReference type="RefSeq" id="WP_267624886.1">
    <property type="nucleotide sequence ID" value="NZ_JAODIW010000010.1"/>
</dbReference>
<organism evidence="2 3">
    <name type="scientific">Halobium salinum</name>
    <dbReference type="NCBI Taxonomy" id="1364940"/>
    <lineage>
        <taxon>Archaea</taxon>
        <taxon>Methanobacteriati</taxon>
        <taxon>Methanobacteriota</taxon>
        <taxon>Stenosarchaea group</taxon>
        <taxon>Halobacteria</taxon>
        <taxon>Halobacteriales</taxon>
        <taxon>Haloferacaceae</taxon>
        <taxon>Halobium</taxon>
    </lineage>
</organism>
<accession>A0ABD5PH30</accession>
<comment type="caution">
    <text evidence="2">The sequence shown here is derived from an EMBL/GenBank/DDBJ whole genome shotgun (WGS) entry which is preliminary data.</text>
</comment>
<evidence type="ECO:0000256" key="1">
    <source>
        <dbReference type="SAM" id="Phobius"/>
    </source>
</evidence>
<dbReference type="Proteomes" id="UP001595921">
    <property type="component" value="Unassembled WGS sequence"/>
</dbReference>